<organism evidence="1 2">
    <name type="scientific">Chryseobacterium takakiae</name>
    <dbReference type="NCBI Taxonomy" id="1302685"/>
    <lineage>
        <taxon>Bacteria</taxon>
        <taxon>Pseudomonadati</taxon>
        <taxon>Bacteroidota</taxon>
        <taxon>Flavobacteriia</taxon>
        <taxon>Flavobacteriales</taxon>
        <taxon>Weeksellaceae</taxon>
        <taxon>Chryseobacterium group</taxon>
        <taxon>Chryseobacterium</taxon>
    </lineage>
</organism>
<dbReference type="EMBL" id="FQVO01000007">
    <property type="protein sequence ID" value="SHF01396.1"/>
    <property type="molecule type" value="Genomic_DNA"/>
</dbReference>
<proteinExistence type="predicted"/>
<evidence type="ECO:0000313" key="2">
    <source>
        <dbReference type="Proteomes" id="UP000184236"/>
    </source>
</evidence>
<evidence type="ECO:0000313" key="1">
    <source>
        <dbReference type="EMBL" id="SHF01396.1"/>
    </source>
</evidence>
<dbReference type="Proteomes" id="UP000184236">
    <property type="component" value="Unassembled WGS sequence"/>
</dbReference>
<reference evidence="2" key="1">
    <citation type="submission" date="2016-11" db="EMBL/GenBank/DDBJ databases">
        <authorList>
            <person name="Varghese N."/>
            <person name="Submissions S."/>
        </authorList>
    </citation>
    <scope>NUCLEOTIDE SEQUENCE [LARGE SCALE GENOMIC DNA]</scope>
    <source>
        <strain evidence="2">DSM 26898</strain>
    </source>
</reference>
<accession>A0A1M4Y6Z5</accession>
<protein>
    <submittedName>
        <fullName evidence="1">Uncharacterized protein</fullName>
    </submittedName>
</protein>
<sequence>MLLLYTEIQYQILNHLNKFLRNVTYEKLENLQFSTF</sequence>
<name>A0A1M4Y6Z5_9FLAO</name>
<gene>
    <name evidence="1" type="ORF">SAMN05444408_107156</name>
</gene>
<keyword evidence="2" id="KW-1185">Reference proteome</keyword>
<dbReference type="AlphaFoldDB" id="A0A1M4Y6Z5"/>